<comment type="caution">
    <text evidence="2">The sequence shown here is derived from an EMBL/GenBank/DDBJ whole genome shotgun (WGS) entry which is preliminary data.</text>
</comment>
<evidence type="ECO:0000256" key="1">
    <source>
        <dbReference type="SAM" id="MobiDB-lite"/>
    </source>
</evidence>
<protein>
    <submittedName>
        <fullName evidence="2">Uncharacterized protein</fullName>
    </submittedName>
</protein>
<organism evidence="2 3">
    <name type="scientific">Coniochaeta hoffmannii</name>
    <dbReference type="NCBI Taxonomy" id="91930"/>
    <lineage>
        <taxon>Eukaryota</taxon>
        <taxon>Fungi</taxon>
        <taxon>Dikarya</taxon>
        <taxon>Ascomycota</taxon>
        <taxon>Pezizomycotina</taxon>
        <taxon>Sordariomycetes</taxon>
        <taxon>Sordariomycetidae</taxon>
        <taxon>Coniochaetales</taxon>
        <taxon>Coniochaetaceae</taxon>
        <taxon>Coniochaeta</taxon>
    </lineage>
</organism>
<gene>
    <name evidence="2" type="ORF">NKR19_g5635</name>
</gene>
<dbReference type="EMBL" id="JANBVN010000079">
    <property type="protein sequence ID" value="KAJ9149596.1"/>
    <property type="molecule type" value="Genomic_DNA"/>
</dbReference>
<keyword evidence="3" id="KW-1185">Reference proteome</keyword>
<evidence type="ECO:0000313" key="2">
    <source>
        <dbReference type="EMBL" id="KAJ9149596.1"/>
    </source>
</evidence>
<accession>A0AA38VSM2</accession>
<name>A0AA38VSM2_9PEZI</name>
<sequence length="86" mass="9530">MENSSLDLPFGTDPTGRYYYRMICDAFGLLPHSAEPPTTTHKVLPSYFLGLNDDVYPANSPPHQRARRATNRSTASAESDDIDKNG</sequence>
<proteinExistence type="predicted"/>
<reference evidence="2" key="1">
    <citation type="submission" date="2022-07" db="EMBL/GenBank/DDBJ databases">
        <title>Fungi with potential for degradation of polypropylene.</title>
        <authorList>
            <person name="Gostincar C."/>
        </authorList>
    </citation>
    <scope>NUCLEOTIDE SEQUENCE</scope>
    <source>
        <strain evidence="2">EXF-13287</strain>
    </source>
</reference>
<evidence type="ECO:0000313" key="3">
    <source>
        <dbReference type="Proteomes" id="UP001174691"/>
    </source>
</evidence>
<feature type="region of interest" description="Disordered" evidence="1">
    <location>
        <begin position="55"/>
        <end position="86"/>
    </location>
</feature>
<dbReference type="AlphaFoldDB" id="A0AA38VSM2"/>
<dbReference type="Proteomes" id="UP001174691">
    <property type="component" value="Unassembled WGS sequence"/>
</dbReference>